<gene>
    <name evidence="1" type="ORF">D3C57_101505</name>
</gene>
<dbReference type="STRING" id="1343740.M271_42165"/>
<name>A0A0A0NRN9_STRRN</name>
<accession>A0A0A0NRN9</accession>
<proteinExistence type="predicted"/>
<dbReference type="AlphaFoldDB" id="A0A0A0NRN9"/>
<sequence>MTNNNDTVTVLTPSVTLATTLTASPTVITLNPVTGQFVIPLLSATLKETVSGNPVPGQTVTFTANAVTGPLPLGSAVTNASGVAALTNVVVPPNTLTAATYTAAFAGAPGFGPSSSTASLTFTG</sequence>
<comment type="caution">
    <text evidence="1">The sequence shown here is derived from an EMBL/GenBank/DDBJ whole genome shotgun (WGS) entry which is preliminary data.</text>
</comment>
<dbReference type="Gene3D" id="2.60.40.10">
    <property type="entry name" value="Immunoglobulins"/>
    <property type="match status" value="1"/>
</dbReference>
<evidence type="ECO:0000313" key="1">
    <source>
        <dbReference type="EMBL" id="RLV77004.1"/>
    </source>
</evidence>
<dbReference type="EMBL" id="QYCY01000001">
    <property type="protein sequence ID" value="RLV77004.1"/>
    <property type="molecule type" value="Genomic_DNA"/>
</dbReference>
<protein>
    <recommendedName>
        <fullName evidence="3">Big-1 domain-containing protein</fullName>
    </recommendedName>
</protein>
<dbReference type="HOGENOM" id="CLU_2002679_0_0_11"/>
<dbReference type="Proteomes" id="UP000281594">
    <property type="component" value="Unassembled WGS sequence"/>
</dbReference>
<evidence type="ECO:0000313" key="2">
    <source>
        <dbReference type="Proteomes" id="UP000281594"/>
    </source>
</evidence>
<dbReference type="KEGG" id="src:M271_42165"/>
<dbReference type="GO" id="GO:0005975">
    <property type="term" value="P:carbohydrate metabolic process"/>
    <property type="evidence" value="ECO:0007669"/>
    <property type="project" value="UniProtKB-ARBA"/>
</dbReference>
<evidence type="ECO:0008006" key="3">
    <source>
        <dbReference type="Google" id="ProtNLM"/>
    </source>
</evidence>
<dbReference type="InterPro" id="IPR013783">
    <property type="entry name" value="Ig-like_fold"/>
</dbReference>
<organism evidence="1 2">
    <name type="scientific">Streptomyces rapamycinicus (strain ATCC 29253 / DSM 41530 / NRRL 5491 / AYB-994)</name>
    <name type="common">Streptomyces hygroscopicus (strain ATCC 29253)</name>
    <dbReference type="NCBI Taxonomy" id="1343740"/>
    <lineage>
        <taxon>Bacteria</taxon>
        <taxon>Bacillati</taxon>
        <taxon>Actinomycetota</taxon>
        <taxon>Actinomycetes</taxon>
        <taxon>Kitasatosporales</taxon>
        <taxon>Streptomycetaceae</taxon>
        <taxon>Streptomyces</taxon>
        <taxon>Streptomyces violaceusniger group</taxon>
    </lineage>
</organism>
<dbReference type="RefSeq" id="WP_020873291.1">
    <property type="nucleotide sequence ID" value="NC_022785.1"/>
</dbReference>
<reference evidence="1 2" key="1">
    <citation type="journal article" date="2018" name="J. Biol. Chem.">
        <title>Discovery of the actinoplanic acid pathway in Streptomyces rapamycinicus reveals a genetically conserved synergism with rapamycin.</title>
        <authorList>
            <person name="Mrak P."/>
            <person name="Krastel P."/>
            <person name="Pivk Lukancic P."/>
            <person name="Tao J."/>
            <person name="Pistorius D."/>
            <person name="Moore C.M."/>
        </authorList>
    </citation>
    <scope>NUCLEOTIDE SEQUENCE [LARGE SCALE GENOMIC DNA]</scope>
    <source>
        <strain evidence="1 2">NRRL 5491</strain>
    </source>
</reference>